<dbReference type="Proteomes" id="UP001197626">
    <property type="component" value="Chromosome"/>
</dbReference>
<keyword evidence="2" id="KW-0456">Lyase</keyword>
<evidence type="ECO:0000256" key="2">
    <source>
        <dbReference type="ARBA" id="ARBA00023239"/>
    </source>
</evidence>
<name>A0ABY3PDN9_9STAP</name>
<sequence>MRKTILVVHGMRKGKLNETLLNFVNQTFEGEVTDYEVAFLESEVIQLEEVIQNAIDAGYKRIQLVPLLLFTASHYYEDIEALYDKCQQTYPNVHFILGKPLGTHPKMAEWVASQIATYSNEVNDETGIVVLAHGNARFDEPDVALRKICDKLSTPQMSCYPSMVYGELQFQKTLPPVAEKYNKLLVIPFFFYDGYLVNKTKRQIAALQLPNEIVYTEAINFHPILKEIVQVRIAECEEVPNVSDSIEPRT</sequence>
<reference evidence="3 4" key="1">
    <citation type="journal article" date="2022" name="Pathogens">
        <title>Staphylococcus ratti sp. nov. Isolated from a Lab Rat.</title>
        <authorList>
            <person name="Kovarovic V."/>
            <person name="Sedlacek I."/>
            <person name="Petras P."/>
            <person name="Kralova S."/>
            <person name="Maslanova I."/>
            <person name="Svec P."/>
            <person name="Neumann-Schaal M."/>
            <person name="Botka T."/>
            <person name="Gelbicova T."/>
            <person name="Stankova E."/>
            <person name="Doskar J."/>
            <person name="Pantucek R."/>
        </authorList>
    </citation>
    <scope>NUCLEOTIDE SEQUENCE [LARGE SCALE GENOMIC DNA]</scope>
    <source>
        <strain evidence="3 4">CCM 9025</strain>
    </source>
</reference>
<dbReference type="InterPro" id="IPR002762">
    <property type="entry name" value="CbiX-like"/>
</dbReference>
<dbReference type="PANTHER" id="PTHR33542:SF3">
    <property type="entry name" value="SIROHYDROCHLORIN FERROCHELATASE, CHLOROPLASTIC"/>
    <property type="match status" value="1"/>
</dbReference>
<dbReference type="SUPFAM" id="SSF53800">
    <property type="entry name" value="Chelatase"/>
    <property type="match status" value="1"/>
</dbReference>
<protein>
    <submittedName>
        <fullName evidence="3">Sirohydrochlorin chelatase</fullName>
    </submittedName>
</protein>
<proteinExistence type="predicted"/>
<dbReference type="Gene3D" id="3.40.50.1400">
    <property type="match status" value="2"/>
</dbReference>
<evidence type="ECO:0000256" key="1">
    <source>
        <dbReference type="ARBA" id="ARBA00022723"/>
    </source>
</evidence>
<keyword evidence="1" id="KW-0479">Metal-binding</keyword>
<dbReference type="RefSeq" id="WP_229292942.1">
    <property type="nucleotide sequence ID" value="NZ_CP086654.1"/>
</dbReference>
<gene>
    <name evidence="3" type="ORF">LN051_01895</name>
</gene>
<organism evidence="3 4">
    <name type="scientific">Staphylococcus ratti</name>
    <dbReference type="NCBI Taxonomy" id="2892440"/>
    <lineage>
        <taxon>Bacteria</taxon>
        <taxon>Bacillati</taxon>
        <taxon>Bacillota</taxon>
        <taxon>Bacilli</taxon>
        <taxon>Bacillales</taxon>
        <taxon>Staphylococcaceae</taxon>
        <taxon>Staphylococcus</taxon>
    </lineage>
</organism>
<dbReference type="Pfam" id="PF01903">
    <property type="entry name" value="CbiX"/>
    <property type="match status" value="1"/>
</dbReference>
<dbReference type="InterPro" id="IPR050963">
    <property type="entry name" value="Sirohydro_Cobaltochel/CbiX"/>
</dbReference>
<dbReference type="CDD" id="cd03416">
    <property type="entry name" value="CbiX_SirB_N"/>
    <property type="match status" value="1"/>
</dbReference>
<accession>A0ABY3PDN9</accession>
<evidence type="ECO:0000313" key="3">
    <source>
        <dbReference type="EMBL" id="UEX90446.1"/>
    </source>
</evidence>
<keyword evidence="4" id="KW-1185">Reference proteome</keyword>
<evidence type="ECO:0000313" key="4">
    <source>
        <dbReference type="Proteomes" id="UP001197626"/>
    </source>
</evidence>
<dbReference type="EMBL" id="CP086654">
    <property type="protein sequence ID" value="UEX90446.1"/>
    <property type="molecule type" value="Genomic_DNA"/>
</dbReference>
<dbReference type="PANTHER" id="PTHR33542">
    <property type="entry name" value="SIROHYDROCHLORIN FERROCHELATASE, CHLOROPLASTIC"/>
    <property type="match status" value="1"/>
</dbReference>